<evidence type="ECO:0000313" key="4">
    <source>
        <dbReference type="EMBL" id="MDB6185586.1"/>
    </source>
</evidence>
<evidence type="ECO:0000256" key="1">
    <source>
        <dbReference type="ARBA" id="ARBA00023125"/>
    </source>
</evidence>
<dbReference type="Proteomes" id="UP001212217">
    <property type="component" value="Unassembled WGS sequence"/>
</dbReference>
<dbReference type="Pfam" id="PF00440">
    <property type="entry name" value="TetR_N"/>
    <property type="match status" value="1"/>
</dbReference>
<organism evidence="4 5">
    <name type="scientific">Gemella haemolysans</name>
    <dbReference type="NCBI Taxonomy" id="1379"/>
    <lineage>
        <taxon>Bacteria</taxon>
        <taxon>Bacillati</taxon>
        <taxon>Bacillota</taxon>
        <taxon>Bacilli</taxon>
        <taxon>Bacillales</taxon>
        <taxon>Gemellaceae</taxon>
        <taxon>Gemella</taxon>
    </lineage>
</organism>
<dbReference type="SUPFAM" id="SSF46689">
    <property type="entry name" value="Homeodomain-like"/>
    <property type="match status" value="1"/>
</dbReference>
<reference evidence="4" key="1">
    <citation type="submission" date="2023-08" db="EMBL/GenBank/DDBJ databases">
        <title>Dental plaque isolates bound by oral lectin ZG16B.</title>
        <authorList>
            <person name="Ghosh S."/>
        </authorList>
    </citation>
    <scope>NUCLEOTIDE SEQUENCE</scope>
    <source>
        <strain evidence="4">DP3_5B</strain>
    </source>
</reference>
<dbReference type="InterPro" id="IPR001647">
    <property type="entry name" value="HTH_TetR"/>
</dbReference>
<evidence type="ECO:0000256" key="2">
    <source>
        <dbReference type="PROSITE-ProRule" id="PRU00335"/>
    </source>
</evidence>
<dbReference type="PROSITE" id="PS50977">
    <property type="entry name" value="HTH_TETR_2"/>
    <property type="match status" value="1"/>
</dbReference>
<evidence type="ECO:0000259" key="3">
    <source>
        <dbReference type="PROSITE" id="PS50977"/>
    </source>
</evidence>
<protein>
    <submittedName>
        <fullName evidence="4">TetR/AcrR family transcriptional regulator</fullName>
    </submittedName>
</protein>
<dbReference type="EMBL" id="JAQMFS010000027">
    <property type="protein sequence ID" value="MDB6185586.1"/>
    <property type="molecule type" value="Genomic_DNA"/>
</dbReference>
<comment type="caution">
    <text evidence="4">The sequence shown here is derived from an EMBL/GenBank/DDBJ whole genome shotgun (WGS) entry which is preliminary data.</text>
</comment>
<dbReference type="InterPro" id="IPR009057">
    <property type="entry name" value="Homeodomain-like_sf"/>
</dbReference>
<dbReference type="AlphaFoldDB" id="A0AAW6B307"/>
<dbReference type="RefSeq" id="WP_271987006.1">
    <property type="nucleotide sequence ID" value="NZ_JAQMFS010000027.1"/>
</dbReference>
<name>A0AAW6B307_9BACL</name>
<dbReference type="Gene3D" id="1.10.357.10">
    <property type="entry name" value="Tetracycline Repressor, domain 2"/>
    <property type="match status" value="1"/>
</dbReference>
<keyword evidence="1 2" id="KW-0238">DNA-binding</keyword>
<dbReference type="PANTHER" id="PTHR43479:SF11">
    <property type="entry name" value="ACREF_ENVCD OPERON REPRESSOR-RELATED"/>
    <property type="match status" value="1"/>
</dbReference>
<dbReference type="GO" id="GO:0003677">
    <property type="term" value="F:DNA binding"/>
    <property type="evidence" value="ECO:0007669"/>
    <property type="project" value="UniProtKB-UniRule"/>
</dbReference>
<evidence type="ECO:0000313" key="5">
    <source>
        <dbReference type="Proteomes" id="UP001212217"/>
    </source>
</evidence>
<sequence length="193" mass="22672">MDKKKILKEAAYQVFSKKGYKATSISEITKHAKMAVGSFYNFYDSKETIFLDTYIEENNRIRQLMINNIDWEGDVVKLTEQLFGQSRSLISTNKILSEWYNPAISSELHNYYSSEEGKASNQFYKFLVENFTNRLQTEGYSQEKIQEILKIYTLFNYIDMNVTEKDIPNVSETTERLAIYFVKGLFNGEQQKF</sequence>
<feature type="domain" description="HTH tetR-type" evidence="3">
    <location>
        <begin position="1"/>
        <end position="61"/>
    </location>
</feature>
<dbReference type="PANTHER" id="PTHR43479">
    <property type="entry name" value="ACREF/ENVCD OPERON REPRESSOR-RELATED"/>
    <property type="match status" value="1"/>
</dbReference>
<feature type="DNA-binding region" description="H-T-H motif" evidence="2">
    <location>
        <begin position="24"/>
        <end position="43"/>
    </location>
</feature>
<proteinExistence type="predicted"/>
<accession>A0AAW6B307</accession>
<gene>
    <name evidence="4" type="ORF">PNO30_02200</name>
</gene>
<dbReference type="InterPro" id="IPR050624">
    <property type="entry name" value="HTH-type_Tx_Regulator"/>
</dbReference>